<name>A0A5C4JS28_9HYPH</name>
<feature type="domain" description="YjiS-like" evidence="1">
    <location>
        <begin position="27"/>
        <end position="63"/>
    </location>
</feature>
<comment type="caution">
    <text evidence="2">The sequence shown here is derived from an EMBL/GenBank/DDBJ whole genome shotgun (WGS) entry which is preliminary data.</text>
</comment>
<reference evidence="2 3" key="1">
    <citation type="submission" date="2019-05" db="EMBL/GenBank/DDBJ databases">
        <authorList>
            <person name="Lee S.D."/>
        </authorList>
    </citation>
    <scope>NUCLEOTIDE SEQUENCE [LARGE SCALE GENOMIC DNA]</scope>
    <source>
        <strain evidence="2 3">GH2-6</strain>
    </source>
</reference>
<organism evidence="2 3">
    <name type="scientific">Martelella lutilitoris</name>
    <dbReference type="NCBI Taxonomy" id="2583532"/>
    <lineage>
        <taxon>Bacteria</taxon>
        <taxon>Pseudomonadati</taxon>
        <taxon>Pseudomonadota</taxon>
        <taxon>Alphaproteobacteria</taxon>
        <taxon>Hyphomicrobiales</taxon>
        <taxon>Aurantimonadaceae</taxon>
        <taxon>Martelella</taxon>
    </lineage>
</organism>
<reference evidence="2 3" key="2">
    <citation type="submission" date="2019-06" db="EMBL/GenBank/DDBJ databases">
        <title>Martelella lutilitoris sp. nov., isolated from a tidal mudflat.</title>
        <authorList>
            <person name="Kim Y.-J."/>
        </authorList>
    </citation>
    <scope>NUCLEOTIDE SEQUENCE [LARGE SCALE GENOMIC DNA]</scope>
    <source>
        <strain evidence="2 3">GH2-6</strain>
    </source>
</reference>
<proteinExistence type="predicted"/>
<dbReference type="OrthoDB" id="7861975at2"/>
<sequence>MSLMERASDSRALAHRPHSLLAGLAALRAALSRFTKNRSAIRYMADMDDALLKDIGLTRTDVEQAYMSSIRENPMVDLKRAACNRSQRMVI</sequence>
<evidence type="ECO:0000259" key="1">
    <source>
        <dbReference type="Pfam" id="PF06568"/>
    </source>
</evidence>
<dbReference type="Proteomes" id="UP000307874">
    <property type="component" value="Unassembled WGS sequence"/>
</dbReference>
<dbReference type="EMBL" id="VCLB01000004">
    <property type="protein sequence ID" value="TNB48168.1"/>
    <property type="molecule type" value="Genomic_DNA"/>
</dbReference>
<dbReference type="InterPro" id="IPR009506">
    <property type="entry name" value="YjiS-like"/>
</dbReference>
<dbReference type="AlphaFoldDB" id="A0A5C4JS28"/>
<gene>
    <name evidence="2" type="ORF">FF124_07460</name>
</gene>
<keyword evidence="3" id="KW-1185">Reference proteome</keyword>
<dbReference type="Pfam" id="PF06568">
    <property type="entry name" value="YjiS-like"/>
    <property type="match status" value="1"/>
</dbReference>
<dbReference type="RefSeq" id="WP_138747877.1">
    <property type="nucleotide sequence ID" value="NZ_VCLB01000004.1"/>
</dbReference>
<evidence type="ECO:0000313" key="3">
    <source>
        <dbReference type="Proteomes" id="UP000307874"/>
    </source>
</evidence>
<evidence type="ECO:0000313" key="2">
    <source>
        <dbReference type="EMBL" id="TNB48168.1"/>
    </source>
</evidence>
<protein>
    <submittedName>
        <fullName evidence="2">DUF1127 domain-containing protein</fullName>
    </submittedName>
</protein>
<accession>A0A5C4JS28</accession>